<dbReference type="EMBL" id="JAWWNJ010000018">
    <property type="protein sequence ID" value="KAK7037139.1"/>
    <property type="molecule type" value="Genomic_DNA"/>
</dbReference>
<name>A0AAW0CDU7_9AGAR</name>
<protein>
    <submittedName>
        <fullName evidence="1">Uncharacterized protein</fullName>
    </submittedName>
</protein>
<evidence type="ECO:0000313" key="1">
    <source>
        <dbReference type="EMBL" id="KAK7037139.1"/>
    </source>
</evidence>
<sequence length="216" mass="24770">MNSKYSQRILEEIRITQRHVPQGVEFECHAKGELGASVAYANELQIWALGKGEKVCIPNEWVARWKERQRVKDIGEGCRFIWWSNSTCCWVYINVEGVKTFGRVDTTVPQISVESKNLRVQRDKTGTSPTNLPHLHHLELRAATPQHNSHPFWFELSLRRRAPRWWGSLQYASIRPRSLATIIDRVVTIVDSQVACRSASSGSVVERTPLQLLLAR</sequence>
<gene>
    <name evidence="1" type="ORF">R3P38DRAFT_2771149</name>
</gene>
<keyword evidence="2" id="KW-1185">Reference proteome</keyword>
<dbReference type="Proteomes" id="UP001362999">
    <property type="component" value="Unassembled WGS sequence"/>
</dbReference>
<reference evidence="1 2" key="1">
    <citation type="journal article" date="2024" name="J Genomics">
        <title>Draft genome sequencing and assembly of Favolaschia claudopus CIRM-BRFM 2984 isolated from oak limbs.</title>
        <authorList>
            <person name="Navarro D."/>
            <person name="Drula E."/>
            <person name="Chaduli D."/>
            <person name="Cazenave R."/>
            <person name="Ahrendt S."/>
            <person name="Wang J."/>
            <person name="Lipzen A."/>
            <person name="Daum C."/>
            <person name="Barry K."/>
            <person name="Grigoriev I.V."/>
            <person name="Favel A."/>
            <person name="Rosso M.N."/>
            <person name="Martin F."/>
        </authorList>
    </citation>
    <scope>NUCLEOTIDE SEQUENCE [LARGE SCALE GENOMIC DNA]</scope>
    <source>
        <strain evidence="1 2">CIRM-BRFM 2984</strain>
    </source>
</reference>
<accession>A0AAW0CDU7</accession>
<dbReference type="AlphaFoldDB" id="A0AAW0CDU7"/>
<comment type="caution">
    <text evidence="1">The sequence shown here is derived from an EMBL/GenBank/DDBJ whole genome shotgun (WGS) entry which is preliminary data.</text>
</comment>
<evidence type="ECO:0000313" key="2">
    <source>
        <dbReference type="Proteomes" id="UP001362999"/>
    </source>
</evidence>
<organism evidence="1 2">
    <name type="scientific">Favolaschia claudopus</name>
    <dbReference type="NCBI Taxonomy" id="2862362"/>
    <lineage>
        <taxon>Eukaryota</taxon>
        <taxon>Fungi</taxon>
        <taxon>Dikarya</taxon>
        <taxon>Basidiomycota</taxon>
        <taxon>Agaricomycotina</taxon>
        <taxon>Agaricomycetes</taxon>
        <taxon>Agaricomycetidae</taxon>
        <taxon>Agaricales</taxon>
        <taxon>Marasmiineae</taxon>
        <taxon>Mycenaceae</taxon>
        <taxon>Favolaschia</taxon>
    </lineage>
</organism>
<proteinExistence type="predicted"/>